<evidence type="ECO:0000256" key="4">
    <source>
        <dbReference type="ARBA" id="ARBA00022840"/>
    </source>
</evidence>
<dbReference type="Gene3D" id="3.90.199.10">
    <property type="entry name" value="Topoisomerase II, domain 5"/>
    <property type="match status" value="1"/>
</dbReference>
<evidence type="ECO:0000256" key="1">
    <source>
        <dbReference type="ARBA" id="ARBA00000185"/>
    </source>
</evidence>
<dbReference type="SUPFAM" id="SSF56719">
    <property type="entry name" value="Type II DNA topoisomerase"/>
    <property type="match status" value="1"/>
</dbReference>
<feature type="short sequence motif" description="GyrA-box" evidence="9">
    <location>
        <begin position="523"/>
        <end position="529"/>
    </location>
</feature>
<keyword evidence="6 9" id="KW-0238">DNA-binding</keyword>
<dbReference type="GO" id="GO:0034335">
    <property type="term" value="F:DNA negative supercoiling activity"/>
    <property type="evidence" value="ECO:0007669"/>
    <property type="project" value="UniProtKB-ARBA"/>
</dbReference>
<evidence type="ECO:0000259" key="13">
    <source>
        <dbReference type="PROSITE" id="PS52040"/>
    </source>
</evidence>
<dbReference type="EMBL" id="CP002453">
    <property type="protein sequence ID" value="ADV50205.1"/>
    <property type="molecule type" value="Genomic_DNA"/>
</dbReference>
<dbReference type="eggNOG" id="COG0188">
    <property type="taxonomic scope" value="Bacteria"/>
</dbReference>
<comment type="similarity">
    <text evidence="2 9">Belongs to the type II topoisomerase GyrA/ParC subunit family.</text>
</comment>
<evidence type="ECO:0000256" key="6">
    <source>
        <dbReference type="ARBA" id="ARBA00023125"/>
    </source>
</evidence>
<dbReference type="InterPro" id="IPR005743">
    <property type="entry name" value="GyrA"/>
</dbReference>
<comment type="subunit">
    <text evidence="8">Heterotetramer composed of ParC and ParE.</text>
</comment>
<dbReference type="GO" id="GO:0003677">
    <property type="term" value="F:DNA binding"/>
    <property type="evidence" value="ECO:0007669"/>
    <property type="project" value="UniProtKB-UniRule"/>
</dbReference>
<accession>E6XDR3</accession>
<dbReference type="InterPro" id="IPR035516">
    <property type="entry name" value="Gyrase/topoIV_suA_C"/>
</dbReference>
<evidence type="ECO:0000256" key="2">
    <source>
        <dbReference type="ARBA" id="ARBA00008263"/>
    </source>
</evidence>
<dbReference type="RefSeq" id="WP_013551671.1">
    <property type="nucleotide sequence ID" value="NC_014934.1"/>
</dbReference>
<dbReference type="GO" id="GO:0006265">
    <property type="term" value="P:DNA topological change"/>
    <property type="evidence" value="ECO:0007669"/>
    <property type="project" value="UniProtKB-UniRule"/>
</dbReference>
<dbReference type="InterPro" id="IPR050220">
    <property type="entry name" value="Type_II_DNA_Topoisomerases"/>
</dbReference>
<dbReference type="KEGG" id="cao:Celal_2927"/>
<dbReference type="GO" id="GO:0009330">
    <property type="term" value="C:DNA topoisomerase type II (double strand cut, ATP-hydrolyzing) complex"/>
    <property type="evidence" value="ECO:0007669"/>
    <property type="project" value="TreeGrafter"/>
</dbReference>
<dbReference type="GO" id="GO:0005524">
    <property type="term" value="F:ATP binding"/>
    <property type="evidence" value="ECO:0007669"/>
    <property type="project" value="UniProtKB-UniRule"/>
</dbReference>
<dbReference type="Pfam" id="PF03989">
    <property type="entry name" value="DNA_gyraseA_C"/>
    <property type="match status" value="6"/>
</dbReference>
<evidence type="ECO:0000256" key="3">
    <source>
        <dbReference type="ARBA" id="ARBA00022741"/>
    </source>
</evidence>
<feature type="active site" description="O-(5'-phospho-DNA)-tyrosine intermediate" evidence="9 10">
    <location>
        <position position="121"/>
    </location>
</feature>
<dbReference type="GO" id="GO:0006261">
    <property type="term" value="P:DNA-templated DNA replication"/>
    <property type="evidence" value="ECO:0007669"/>
    <property type="project" value="UniProtKB-UniRule"/>
</dbReference>
<dbReference type="GO" id="GO:0005694">
    <property type="term" value="C:chromosome"/>
    <property type="evidence" value="ECO:0007669"/>
    <property type="project" value="InterPro"/>
</dbReference>
<name>E6XDR3_CELAD</name>
<proteinExistence type="inferred from homology"/>
<dbReference type="NCBIfam" id="NF004044">
    <property type="entry name" value="PRK05561.1"/>
    <property type="match status" value="1"/>
</dbReference>
<dbReference type="NCBIfam" id="TIGR01063">
    <property type="entry name" value="gyrA"/>
    <property type="match status" value="1"/>
</dbReference>
<dbReference type="SMART" id="SM00434">
    <property type="entry name" value="TOP4c"/>
    <property type="match status" value="1"/>
</dbReference>
<dbReference type="PROSITE" id="PS52040">
    <property type="entry name" value="TOPO_IIA"/>
    <property type="match status" value="1"/>
</dbReference>
<dbReference type="PANTHER" id="PTHR43493:SF5">
    <property type="entry name" value="DNA GYRASE SUBUNIT A, CHLOROPLASTIC_MITOCHONDRIAL"/>
    <property type="match status" value="1"/>
</dbReference>
<dbReference type="Gene3D" id="3.30.1360.40">
    <property type="match status" value="1"/>
</dbReference>
<dbReference type="InterPro" id="IPR013757">
    <property type="entry name" value="Topo_IIA_A_a_sf"/>
</dbReference>
<dbReference type="FunFam" id="1.10.268.10:FF:000001">
    <property type="entry name" value="DNA gyrase subunit A"/>
    <property type="match status" value="1"/>
</dbReference>
<comment type="subcellular location">
    <subcellularLocation>
        <location evidence="9">Cytoplasm</location>
    </subcellularLocation>
</comment>
<reference evidence="14 15" key="1">
    <citation type="journal article" date="2010" name="Stand. Genomic Sci.">
        <title>Complete genome sequence of Cellulophaga algicola type strain (IC166).</title>
        <authorList>
            <person name="Abt B."/>
            <person name="Lu M."/>
            <person name="Misra M."/>
            <person name="Han C."/>
            <person name="Nolan M."/>
            <person name="Lucas S."/>
            <person name="Hammon N."/>
            <person name="Deshpande S."/>
            <person name="Cheng J.F."/>
            <person name="Tapia R."/>
            <person name="Goodwin L."/>
            <person name="Pitluck S."/>
            <person name="Liolios K."/>
            <person name="Pagani I."/>
            <person name="Ivanova N."/>
            <person name="Mavromatis K."/>
            <person name="Ovchinikova G."/>
            <person name="Pati A."/>
            <person name="Chen A."/>
            <person name="Palaniappan K."/>
            <person name="Land M."/>
            <person name="Hauser L."/>
            <person name="Chang Y.J."/>
            <person name="Jeffries C.D."/>
            <person name="Detter J.C."/>
            <person name="Brambilla E."/>
            <person name="Rohde M."/>
            <person name="Tindall B.J."/>
            <person name="Goker M."/>
            <person name="Woyke T."/>
            <person name="Bristow J."/>
            <person name="Eisen J.A."/>
            <person name="Markowitz V."/>
            <person name="Hugenholtz P."/>
            <person name="Kyrpides N.C."/>
            <person name="Klenk H.P."/>
            <person name="Lapidus A."/>
        </authorList>
    </citation>
    <scope>NUCLEOTIDE SEQUENCE [LARGE SCALE GENOMIC DNA]</scope>
    <source>
        <strain evidence="15">DSM 14237 / IC166 / ACAM 630</strain>
    </source>
</reference>
<dbReference type="InterPro" id="IPR002205">
    <property type="entry name" value="Topo_IIA_dom_A"/>
</dbReference>
<dbReference type="AlphaFoldDB" id="E6XDR3"/>
<evidence type="ECO:0000256" key="10">
    <source>
        <dbReference type="PROSITE-ProRule" id="PRU01384"/>
    </source>
</evidence>
<dbReference type="Gene3D" id="1.10.268.10">
    <property type="entry name" value="Topoisomerase, domain 3"/>
    <property type="match status" value="1"/>
</dbReference>
<evidence type="ECO:0000256" key="5">
    <source>
        <dbReference type="ARBA" id="ARBA00023029"/>
    </source>
</evidence>
<dbReference type="SUPFAM" id="SSF101904">
    <property type="entry name" value="GyrA/ParC C-terminal domain-like"/>
    <property type="match status" value="1"/>
</dbReference>
<comment type="function">
    <text evidence="9">A type II topoisomerase that negatively supercoils closed circular double-stranded (ds) DNA in an ATP-dependent manner to modulate DNA topology and maintain chromosomes in an underwound state. Negative supercoiling favors strand separation, and DNA replication, transcription, recombination and repair, all of which involve strand separation. Also able to catalyze the interconversion of other topological isomers of dsDNA rings, including catenanes and knotted rings. Type II topoisomerases break and join 2 DNA strands simultaneously in an ATP-dependent manner.</text>
</comment>
<evidence type="ECO:0000256" key="8">
    <source>
        <dbReference type="ARBA" id="ARBA00063644"/>
    </source>
</evidence>
<dbReference type="Gene3D" id="2.120.10.90">
    <property type="entry name" value="DNA gyrase/topoisomerase IV, subunit A, C-terminal"/>
    <property type="match status" value="1"/>
</dbReference>
<dbReference type="STRING" id="688270.Celal_2927"/>
<keyword evidence="15" id="KW-1185">Reference proteome</keyword>
<comment type="catalytic activity">
    <reaction evidence="1 9 10">
        <text>ATP-dependent breakage, passage and rejoining of double-stranded DNA.</text>
        <dbReference type="EC" id="5.6.2.2"/>
    </reaction>
</comment>
<evidence type="ECO:0000313" key="15">
    <source>
        <dbReference type="Proteomes" id="UP000008634"/>
    </source>
</evidence>
<dbReference type="HOGENOM" id="CLU_002977_6_1_10"/>
<dbReference type="FunFam" id="3.90.199.10:FF:000001">
    <property type="entry name" value="DNA gyrase subunit A"/>
    <property type="match status" value="1"/>
</dbReference>
<evidence type="ECO:0000256" key="12">
    <source>
        <dbReference type="SAM" id="MobiDB-lite"/>
    </source>
</evidence>
<evidence type="ECO:0000313" key="14">
    <source>
        <dbReference type="EMBL" id="ADV50205.1"/>
    </source>
</evidence>
<keyword evidence="5 9" id="KW-0799">Topoisomerase</keyword>
<keyword evidence="9" id="KW-0963">Cytoplasm</keyword>
<evidence type="ECO:0000256" key="7">
    <source>
        <dbReference type="ARBA" id="ARBA00023235"/>
    </source>
</evidence>
<comment type="miscellaneous">
    <text evidence="9">Few gyrases are as efficient as E.coli at forming negative supercoils. Not all organisms have 2 type II topoisomerases; in organisms with a single type II topoisomerase this enzyme also has to decatenate newly replicated chromosomes.</text>
</comment>
<organism evidence="14 15">
    <name type="scientific">Cellulophaga algicola (strain DSM 14237 / IC166 / ACAM 630)</name>
    <dbReference type="NCBI Taxonomy" id="688270"/>
    <lineage>
        <taxon>Bacteria</taxon>
        <taxon>Pseudomonadati</taxon>
        <taxon>Bacteroidota</taxon>
        <taxon>Flavobacteriia</taxon>
        <taxon>Flavobacteriales</taxon>
        <taxon>Flavobacteriaceae</taxon>
        <taxon>Cellulophaga</taxon>
    </lineage>
</organism>
<evidence type="ECO:0000256" key="11">
    <source>
        <dbReference type="SAM" id="Coils"/>
    </source>
</evidence>
<dbReference type="CDD" id="cd00187">
    <property type="entry name" value="TOP4c"/>
    <property type="match status" value="1"/>
</dbReference>
<dbReference type="PANTHER" id="PTHR43493">
    <property type="entry name" value="DNA GYRASE/TOPOISOMERASE SUBUNIT A"/>
    <property type="match status" value="1"/>
</dbReference>
<dbReference type="FunFam" id="2.120.10.90:FF:000005">
    <property type="entry name" value="DNA topoisomerase 4 subunit A"/>
    <property type="match status" value="1"/>
</dbReference>
<dbReference type="GO" id="GO:0005737">
    <property type="term" value="C:cytoplasm"/>
    <property type="evidence" value="ECO:0007669"/>
    <property type="project" value="UniProtKB-SubCell"/>
</dbReference>
<dbReference type="OrthoDB" id="9806486at2"/>
<keyword evidence="7 9" id="KW-0413">Isomerase</keyword>
<keyword evidence="3 9" id="KW-0547">Nucleotide-binding</keyword>
<comment type="subunit">
    <text evidence="9">Heterotetramer, composed of two GyrA and two GyrB chains. In the heterotetramer, GyrA contains the active site tyrosine that forms a transient covalent intermediate with DNA, while GyrB binds cofactors and catalyzes ATP hydrolysis.</text>
</comment>
<dbReference type="FunFam" id="3.30.1360.40:FF:000002">
    <property type="entry name" value="DNA gyrase subunit A"/>
    <property type="match status" value="1"/>
</dbReference>
<gene>
    <name evidence="9" type="primary">gyrA</name>
    <name evidence="14" type="ordered locus">Celal_2927</name>
</gene>
<dbReference type="Pfam" id="PF00521">
    <property type="entry name" value="DNA_topoisoIV"/>
    <property type="match status" value="1"/>
</dbReference>
<dbReference type="HAMAP" id="MF_01897">
    <property type="entry name" value="GyrA"/>
    <property type="match status" value="1"/>
</dbReference>
<dbReference type="Proteomes" id="UP000008634">
    <property type="component" value="Chromosome"/>
</dbReference>
<keyword evidence="4 9" id="KW-0067">ATP-binding</keyword>
<evidence type="ECO:0000256" key="9">
    <source>
        <dbReference type="HAMAP-Rule" id="MF_01897"/>
    </source>
</evidence>
<dbReference type="NCBIfam" id="NF004043">
    <property type="entry name" value="PRK05560.1"/>
    <property type="match status" value="1"/>
</dbReference>
<feature type="region of interest" description="Disordered" evidence="12">
    <location>
        <begin position="814"/>
        <end position="844"/>
    </location>
</feature>
<feature type="coiled-coil region" evidence="11">
    <location>
        <begin position="448"/>
        <end position="475"/>
    </location>
</feature>
<dbReference type="EC" id="5.6.2.2" evidence="9"/>
<protein>
    <recommendedName>
        <fullName evidence="9">DNA gyrase subunit A</fullName>
        <ecNumber evidence="9">5.6.2.2</ecNumber>
    </recommendedName>
</protein>
<keyword evidence="11" id="KW-0175">Coiled coil</keyword>
<sequence>MAEGEKLIPINIDDEMKSAYIDYSMSVIVSRALPDVRDGLKPVHRRVLFGMYELGVRSTSAHKKSARIVGEVLGKYHPHGDTSVYDSMVRMAQEWSLRYMLVDGQGNFGSIDGDSPAAMRYTEARMRKIADDMLADIDKDTVDHQLNFDDTLKEPKVLPTRIPNLLVNGASGIAVGMATNMPPHNLSEVVDGTIAYIENNDIEIDELITHIKAPDFPTGGIIYGYDGVKEAFHTGRGRVVMRAKASFEEVQGRECIIVTEIPYQVNKADMIKKTADLVNDKKIEGISTIRDESDRNGMRIVYIIKRDAIPNIVLNTLYKYTALQSSFSVNNIALVNGRPQMLNVKEMIHYFVEHRHEVVVRRTEFELKKAEDRAHILEGLIIASDNIDEVIAIIRASSNADEARTNLMERFKLSEIQAKAIVEMRLRQLTGLEQDKLRTEYDEILAFIIDLKDILARKERRMEIIKEELAEVKAKYGDERRSEINFAGGDLSMEDMIPDEQVVITISHAGYIKRTALSEYKTQNRGGVGQKASSTRNEDFLEHLFVGTNHQYMLFFTQKGKCFWMRVYEIPEGSKSSKGRAIQNLISIESDDKVKAFICTQDLKDEEYVNSHYVIMATKKGIVKKTSLEQYSRPRQNGINAIGIREDDELLEAKLTTGTSEIFLGLKSGKAIRFEESKTRPMGRNASGVRGITLANDDDEVIGMVSVQNLEEEILVVSEKGYGKRSSIEDYRVTNRGGKGVKTISITDKTGGLVAIKNVSDSDDLMIINKSGIAIRMSVEDLRVMGRATQGVRLINIKGKDSIAAVAKVMKDEDAVDELEEGSDLDVDPEDGTAIDTTDTETEE</sequence>
<dbReference type="InterPro" id="IPR013758">
    <property type="entry name" value="Topo_IIA_A/C_ab"/>
</dbReference>
<dbReference type="InterPro" id="IPR006691">
    <property type="entry name" value="GyrA/parC_rep"/>
</dbReference>
<dbReference type="InterPro" id="IPR013760">
    <property type="entry name" value="Topo_IIA-like_dom_sf"/>
</dbReference>
<feature type="domain" description="Topo IIA-type catalytic" evidence="13">
    <location>
        <begin position="33"/>
        <end position="496"/>
    </location>
</feature>